<dbReference type="Proteomes" id="UP000647491">
    <property type="component" value="Unassembled WGS sequence"/>
</dbReference>
<feature type="transmembrane region" description="Helical" evidence="1">
    <location>
        <begin position="79"/>
        <end position="105"/>
    </location>
</feature>
<evidence type="ECO:0000313" key="2">
    <source>
        <dbReference type="EMBL" id="MBC8598187.1"/>
    </source>
</evidence>
<reference evidence="2 3" key="1">
    <citation type="submission" date="2020-08" db="EMBL/GenBank/DDBJ databases">
        <title>Genome public.</title>
        <authorList>
            <person name="Liu C."/>
            <person name="Sun Q."/>
        </authorList>
    </citation>
    <scope>NUCLEOTIDE SEQUENCE [LARGE SCALE GENOMIC DNA]</scope>
    <source>
        <strain evidence="2 3">BX10</strain>
    </source>
</reference>
<protein>
    <submittedName>
        <fullName evidence="2">Uncharacterized protein</fullName>
    </submittedName>
</protein>
<evidence type="ECO:0000256" key="1">
    <source>
        <dbReference type="SAM" id="Phobius"/>
    </source>
</evidence>
<gene>
    <name evidence="2" type="ORF">H8708_02930</name>
</gene>
<name>A0ABR7NPZ4_9FIRM</name>
<comment type="caution">
    <text evidence="2">The sequence shown here is derived from an EMBL/GenBank/DDBJ whole genome shotgun (WGS) entry which is preliminary data.</text>
</comment>
<accession>A0ABR7NPZ4</accession>
<keyword evidence="3" id="KW-1185">Reference proteome</keyword>
<dbReference type="RefSeq" id="WP_262426902.1">
    <property type="nucleotide sequence ID" value="NZ_JACRTJ010000006.1"/>
</dbReference>
<evidence type="ECO:0000313" key="3">
    <source>
        <dbReference type="Proteomes" id="UP000647491"/>
    </source>
</evidence>
<dbReference type="EMBL" id="JACRTJ010000006">
    <property type="protein sequence ID" value="MBC8598187.1"/>
    <property type="molecule type" value="Genomic_DNA"/>
</dbReference>
<sequence>MEYMYNGLQLKGRNLQDDQKIRLLIYYIHLQTLVSEKKEYDERYGKNQLINIFWDKESKWEQKIYGGLKEWERRHPITGIVLCTVLGGILVSMAAGVLLEVILIYV</sequence>
<organism evidence="2 3">
    <name type="scientific">Enterocloster hominis</name>
    <name type="common">ex Liu et al. 2021</name>
    <dbReference type="NCBI Taxonomy" id="2763663"/>
    <lineage>
        <taxon>Bacteria</taxon>
        <taxon>Bacillati</taxon>
        <taxon>Bacillota</taxon>
        <taxon>Clostridia</taxon>
        <taxon>Lachnospirales</taxon>
        <taxon>Lachnospiraceae</taxon>
        <taxon>Enterocloster</taxon>
    </lineage>
</organism>
<keyword evidence="1" id="KW-0472">Membrane</keyword>
<proteinExistence type="predicted"/>
<keyword evidence="1" id="KW-1133">Transmembrane helix</keyword>
<keyword evidence="1" id="KW-0812">Transmembrane</keyword>